<dbReference type="SUPFAM" id="SSF52540">
    <property type="entry name" value="P-loop containing nucleoside triphosphate hydrolases"/>
    <property type="match status" value="1"/>
</dbReference>
<name>A0A1H9TEZ1_9RHOB</name>
<dbReference type="STRING" id="641238.SAMN04490244_104151"/>
<dbReference type="Pfam" id="PF13469">
    <property type="entry name" value="Sulfotransfer_3"/>
    <property type="match status" value="1"/>
</dbReference>
<dbReference type="AlphaFoldDB" id="A0A1H9TEZ1"/>
<dbReference type="PANTHER" id="PTHR10605">
    <property type="entry name" value="HEPARAN SULFATE SULFOTRANSFERASE"/>
    <property type="match status" value="1"/>
</dbReference>
<dbReference type="InterPro" id="IPR027417">
    <property type="entry name" value="P-loop_NTPase"/>
</dbReference>
<reference evidence="2 3" key="1">
    <citation type="submission" date="2016-10" db="EMBL/GenBank/DDBJ databases">
        <authorList>
            <person name="de Groot N.N."/>
        </authorList>
    </citation>
    <scope>NUCLEOTIDE SEQUENCE [LARGE SCALE GENOMIC DNA]</scope>
    <source>
        <strain evidence="2 3">DSM 23042</strain>
    </source>
</reference>
<dbReference type="Gene3D" id="3.40.50.300">
    <property type="entry name" value="P-loop containing nucleotide triphosphate hydrolases"/>
    <property type="match status" value="1"/>
</dbReference>
<dbReference type="PANTHER" id="PTHR10605:SF56">
    <property type="entry name" value="BIFUNCTIONAL HEPARAN SULFATE N-DEACETYLASE_N-SULFOTRANSFERASE"/>
    <property type="match status" value="1"/>
</dbReference>
<dbReference type="EMBL" id="FOGU01000004">
    <property type="protein sequence ID" value="SER95900.1"/>
    <property type="molecule type" value="Genomic_DNA"/>
</dbReference>
<protein>
    <submittedName>
        <fullName evidence="2">Sulfotransferase family protein</fullName>
    </submittedName>
</protein>
<dbReference type="RefSeq" id="WP_177190421.1">
    <property type="nucleotide sequence ID" value="NZ_FOGU01000004.1"/>
</dbReference>
<evidence type="ECO:0000313" key="2">
    <source>
        <dbReference type="EMBL" id="SER95900.1"/>
    </source>
</evidence>
<accession>A0A1H9TEZ1</accession>
<gene>
    <name evidence="2" type="ORF">SAMN04490244_104151</name>
</gene>
<proteinExistence type="predicted"/>
<dbReference type="GO" id="GO:0008146">
    <property type="term" value="F:sulfotransferase activity"/>
    <property type="evidence" value="ECO:0007669"/>
    <property type="project" value="InterPro"/>
</dbReference>
<dbReference type="InterPro" id="IPR037359">
    <property type="entry name" value="NST/OST"/>
</dbReference>
<evidence type="ECO:0000256" key="1">
    <source>
        <dbReference type="ARBA" id="ARBA00022679"/>
    </source>
</evidence>
<organism evidence="2 3">
    <name type="scientific">Tranquillimonas rosea</name>
    <dbReference type="NCBI Taxonomy" id="641238"/>
    <lineage>
        <taxon>Bacteria</taxon>
        <taxon>Pseudomonadati</taxon>
        <taxon>Pseudomonadota</taxon>
        <taxon>Alphaproteobacteria</taxon>
        <taxon>Rhodobacterales</taxon>
        <taxon>Roseobacteraceae</taxon>
        <taxon>Tranquillimonas</taxon>
    </lineage>
</organism>
<evidence type="ECO:0000313" key="3">
    <source>
        <dbReference type="Proteomes" id="UP000198885"/>
    </source>
</evidence>
<keyword evidence="1 2" id="KW-0808">Transferase</keyword>
<sequence length="310" mass="35299">MQPDFIIGGAPKCGTTSLHQILHQHPDAWVARNEVYFFDADDPIAHGDFLGVEDGELSWRDPSQQAFRDWYAARFAEAPEGALIGEDTTTYLMSDAAPARIAATLPAARMIFVLRDPVARAHSQYWHLVRSGRTHLSFERALSDERSIVLGSTYAPQLRRFREALGPERVHVVLFEEFNADRQRVLDGVTAFLGLAPIAADDVETWFNRTRYPRRTETLLRLNRIGRHLVPYRYARHFGPGAPLGARVGHRAYRKWSGFVSNRILTEDAAPEDMRPTTRRYLERHLSDRNAGLSELLGTDLSRYWPGFTQ</sequence>
<dbReference type="Proteomes" id="UP000198885">
    <property type="component" value="Unassembled WGS sequence"/>
</dbReference>
<keyword evidence="3" id="KW-1185">Reference proteome</keyword>